<dbReference type="SUPFAM" id="SSF74942">
    <property type="entry name" value="YhbC-like, C-terminal domain"/>
    <property type="match status" value="1"/>
</dbReference>
<comment type="subcellular location">
    <subcellularLocation>
        <location evidence="3">Cytoplasm</location>
    </subcellularLocation>
</comment>
<dbReference type="Proteomes" id="UP000823201">
    <property type="component" value="Unassembled WGS sequence"/>
</dbReference>
<organism evidence="6 7">
    <name type="scientific">Sporolactobacillus spathodeae</name>
    <dbReference type="NCBI Taxonomy" id="1465502"/>
    <lineage>
        <taxon>Bacteria</taxon>
        <taxon>Bacillati</taxon>
        <taxon>Bacillota</taxon>
        <taxon>Bacilli</taxon>
        <taxon>Bacillales</taxon>
        <taxon>Sporolactobacillaceae</taxon>
        <taxon>Sporolactobacillus</taxon>
    </lineage>
</organism>
<gene>
    <name evidence="3" type="primary">rimP</name>
    <name evidence="6" type="ORF">JOC27_000425</name>
</gene>
<dbReference type="RefSeq" id="WP_205005350.1">
    <property type="nucleotide sequence ID" value="NZ_CBCRXA010000003.1"/>
</dbReference>
<dbReference type="InterPro" id="IPR035956">
    <property type="entry name" value="RimP_N_sf"/>
</dbReference>
<name>A0ABS2Q5B6_9BACL</name>
<feature type="domain" description="Ribosome maturation factor RimP C-terminal" evidence="5">
    <location>
        <begin position="87"/>
        <end position="155"/>
    </location>
</feature>
<evidence type="ECO:0000313" key="7">
    <source>
        <dbReference type="Proteomes" id="UP000823201"/>
    </source>
</evidence>
<dbReference type="InterPro" id="IPR028998">
    <property type="entry name" value="RimP_C"/>
</dbReference>
<feature type="domain" description="Ribosome maturation factor RimP N-terminal" evidence="4">
    <location>
        <begin position="12"/>
        <end position="84"/>
    </location>
</feature>
<dbReference type="SUPFAM" id="SSF75420">
    <property type="entry name" value="YhbC-like, N-terminal domain"/>
    <property type="match status" value="1"/>
</dbReference>
<evidence type="ECO:0000256" key="3">
    <source>
        <dbReference type="HAMAP-Rule" id="MF_01077"/>
    </source>
</evidence>
<keyword evidence="2 3" id="KW-0690">Ribosome biogenesis</keyword>
<evidence type="ECO:0000256" key="2">
    <source>
        <dbReference type="ARBA" id="ARBA00022517"/>
    </source>
</evidence>
<comment type="caution">
    <text evidence="6">The sequence shown here is derived from an EMBL/GenBank/DDBJ whole genome shotgun (WGS) entry which is preliminary data.</text>
</comment>
<keyword evidence="7" id="KW-1185">Reference proteome</keyword>
<dbReference type="InterPro" id="IPR028989">
    <property type="entry name" value="RimP_N"/>
</dbReference>
<protein>
    <recommendedName>
        <fullName evidence="3">Ribosome maturation factor RimP</fullName>
    </recommendedName>
</protein>
<dbReference type="CDD" id="cd01734">
    <property type="entry name" value="YlxS_C"/>
    <property type="match status" value="1"/>
</dbReference>
<dbReference type="HAMAP" id="MF_01077">
    <property type="entry name" value="RimP"/>
    <property type="match status" value="1"/>
</dbReference>
<dbReference type="NCBIfam" id="NF000928">
    <property type="entry name" value="PRK00092.1-2"/>
    <property type="match status" value="1"/>
</dbReference>
<dbReference type="PANTHER" id="PTHR33867">
    <property type="entry name" value="RIBOSOME MATURATION FACTOR RIMP"/>
    <property type="match status" value="1"/>
</dbReference>
<evidence type="ECO:0000256" key="1">
    <source>
        <dbReference type="ARBA" id="ARBA00022490"/>
    </source>
</evidence>
<accession>A0ABS2Q5B6</accession>
<dbReference type="Gene3D" id="3.30.300.70">
    <property type="entry name" value="RimP-like superfamily, N-terminal"/>
    <property type="match status" value="1"/>
</dbReference>
<dbReference type="EMBL" id="JAFBEV010000003">
    <property type="protein sequence ID" value="MBM7656984.1"/>
    <property type="molecule type" value="Genomic_DNA"/>
</dbReference>
<sequence length="156" mass="17133">MAGTIAKVTDELIAPILTELGLELVDIEFVKEGQNRFLRVFIDSPQGVDLDMCAAVSEKLSEKLDTADPIKEAYFLEVSSAGAERPLKKYQDYLKAVGKDVHLTTYEPINGSKIFEGKLTAVSEDAVTLAVRNKTRVDEVALPFEKIASGRLAILF</sequence>
<evidence type="ECO:0000259" key="4">
    <source>
        <dbReference type="Pfam" id="PF02576"/>
    </source>
</evidence>
<dbReference type="Pfam" id="PF17384">
    <property type="entry name" value="DUF150_C"/>
    <property type="match status" value="1"/>
</dbReference>
<comment type="function">
    <text evidence="3">Required for maturation of 30S ribosomal subunits.</text>
</comment>
<evidence type="ECO:0000313" key="6">
    <source>
        <dbReference type="EMBL" id="MBM7656984.1"/>
    </source>
</evidence>
<proteinExistence type="inferred from homology"/>
<dbReference type="InterPro" id="IPR036847">
    <property type="entry name" value="RimP_C_sf"/>
</dbReference>
<reference evidence="6 7" key="1">
    <citation type="submission" date="2021-01" db="EMBL/GenBank/DDBJ databases">
        <title>Genomic Encyclopedia of Type Strains, Phase IV (KMG-IV): sequencing the most valuable type-strain genomes for metagenomic binning, comparative biology and taxonomic classification.</title>
        <authorList>
            <person name="Goeker M."/>
        </authorList>
    </citation>
    <scope>NUCLEOTIDE SEQUENCE [LARGE SCALE GENOMIC DNA]</scope>
    <source>
        <strain evidence="6 7">DSM 100968</strain>
    </source>
</reference>
<dbReference type="InterPro" id="IPR003728">
    <property type="entry name" value="Ribosome_maturation_RimP"/>
</dbReference>
<dbReference type="Pfam" id="PF02576">
    <property type="entry name" value="RimP_N"/>
    <property type="match status" value="1"/>
</dbReference>
<dbReference type="Gene3D" id="2.30.30.180">
    <property type="entry name" value="Ribosome maturation factor RimP, C-terminal domain"/>
    <property type="match status" value="1"/>
</dbReference>
<keyword evidence="1 3" id="KW-0963">Cytoplasm</keyword>
<evidence type="ECO:0000259" key="5">
    <source>
        <dbReference type="Pfam" id="PF17384"/>
    </source>
</evidence>
<dbReference type="PANTHER" id="PTHR33867:SF1">
    <property type="entry name" value="RIBOSOME MATURATION FACTOR RIMP"/>
    <property type="match status" value="1"/>
</dbReference>
<comment type="similarity">
    <text evidence="3">Belongs to the RimP family.</text>
</comment>